<dbReference type="EMBL" id="DXBB01000010">
    <property type="protein sequence ID" value="HIZ72082.1"/>
    <property type="molecule type" value="Genomic_DNA"/>
</dbReference>
<evidence type="ECO:0000313" key="2">
    <source>
        <dbReference type="EMBL" id="HIZ72082.1"/>
    </source>
</evidence>
<evidence type="ECO:0000313" key="3">
    <source>
        <dbReference type="Proteomes" id="UP000824102"/>
    </source>
</evidence>
<feature type="signal peptide" evidence="1">
    <location>
        <begin position="1"/>
        <end position="22"/>
    </location>
</feature>
<protein>
    <recommendedName>
        <fullName evidence="4">Lipoprotein</fullName>
    </recommendedName>
</protein>
<proteinExistence type="predicted"/>
<organism evidence="2 3">
    <name type="scientific">Candidatus Gallimonas intestinavium</name>
    <dbReference type="NCBI Taxonomy" id="2838603"/>
    <lineage>
        <taxon>Bacteria</taxon>
        <taxon>Bacillati</taxon>
        <taxon>Bacillota</taxon>
        <taxon>Clostridia</taxon>
        <taxon>Candidatus Gallimonas</taxon>
    </lineage>
</organism>
<dbReference type="Proteomes" id="UP000824102">
    <property type="component" value="Unassembled WGS sequence"/>
</dbReference>
<gene>
    <name evidence="2" type="ORF">H9964_00715</name>
</gene>
<reference evidence="2" key="2">
    <citation type="submission" date="2021-04" db="EMBL/GenBank/DDBJ databases">
        <authorList>
            <person name="Gilroy R."/>
        </authorList>
    </citation>
    <scope>NUCLEOTIDE SEQUENCE</scope>
    <source>
        <strain evidence="2">ChiW7-2402</strain>
    </source>
</reference>
<name>A0A9D2JZ79_9FIRM</name>
<dbReference type="AlphaFoldDB" id="A0A9D2JZ79"/>
<dbReference type="PROSITE" id="PS51257">
    <property type="entry name" value="PROKAR_LIPOPROTEIN"/>
    <property type="match status" value="1"/>
</dbReference>
<keyword evidence="1" id="KW-0732">Signal</keyword>
<comment type="caution">
    <text evidence="2">The sequence shown here is derived from an EMBL/GenBank/DDBJ whole genome shotgun (WGS) entry which is preliminary data.</text>
</comment>
<reference evidence="2" key="1">
    <citation type="journal article" date="2021" name="PeerJ">
        <title>Extensive microbial diversity within the chicken gut microbiome revealed by metagenomics and culture.</title>
        <authorList>
            <person name="Gilroy R."/>
            <person name="Ravi A."/>
            <person name="Getino M."/>
            <person name="Pursley I."/>
            <person name="Horton D.L."/>
            <person name="Alikhan N.F."/>
            <person name="Baker D."/>
            <person name="Gharbi K."/>
            <person name="Hall N."/>
            <person name="Watson M."/>
            <person name="Adriaenssens E.M."/>
            <person name="Foster-Nyarko E."/>
            <person name="Jarju S."/>
            <person name="Secka A."/>
            <person name="Antonio M."/>
            <person name="Oren A."/>
            <person name="Chaudhuri R.R."/>
            <person name="La Ragione R."/>
            <person name="Hildebrand F."/>
            <person name="Pallen M.J."/>
        </authorList>
    </citation>
    <scope>NUCLEOTIDE SEQUENCE</scope>
    <source>
        <strain evidence="2">ChiW7-2402</strain>
    </source>
</reference>
<evidence type="ECO:0000256" key="1">
    <source>
        <dbReference type="SAM" id="SignalP"/>
    </source>
</evidence>
<sequence length="222" mass="25624">MKKMISWLLAAGMLLGSSLMLASCREPEPDPGENKEPDRTVYQIYENFDLFVRADSIMHPIDFDHVSGGLEDYELLVPIVIPSDEKLVTVRRGADVTVIAEIEHGPYIGFGWDMELQDGQTRNGLVIGCARDPETNEPTEEVACADCITEMRCETGWLDRGWTRWGTRLQFTFATDDRAMPMLQEDYVMVFFSLDWTYDRDRVEIEGNLKAWPKVWFFFKFE</sequence>
<accession>A0A9D2JZ79</accession>
<feature type="chain" id="PRO_5039000710" description="Lipoprotein" evidence="1">
    <location>
        <begin position="23"/>
        <end position="222"/>
    </location>
</feature>
<evidence type="ECO:0008006" key="4">
    <source>
        <dbReference type="Google" id="ProtNLM"/>
    </source>
</evidence>